<gene>
    <name evidence="3" type="ORF">SAMN03080598_01442</name>
</gene>
<feature type="domain" description="PKD-like" evidence="2">
    <location>
        <begin position="474"/>
        <end position="553"/>
    </location>
</feature>
<dbReference type="InterPro" id="IPR026444">
    <property type="entry name" value="Secre_tail"/>
</dbReference>
<organism evidence="3 4">
    <name type="scientific">Algoriphagus boritolerans DSM 17298 = JCM 18970</name>
    <dbReference type="NCBI Taxonomy" id="1120964"/>
    <lineage>
        <taxon>Bacteria</taxon>
        <taxon>Pseudomonadati</taxon>
        <taxon>Bacteroidota</taxon>
        <taxon>Cytophagia</taxon>
        <taxon>Cytophagales</taxon>
        <taxon>Cyclobacteriaceae</taxon>
        <taxon>Algoriphagus</taxon>
    </lineage>
</organism>
<dbReference type="Pfam" id="PF18962">
    <property type="entry name" value="Por_Secre_tail"/>
    <property type="match status" value="1"/>
</dbReference>
<feature type="domain" description="Secretion system C-terminal sorting" evidence="1">
    <location>
        <begin position="568"/>
        <end position="646"/>
    </location>
</feature>
<name>A0A1H5UWL5_9BACT</name>
<dbReference type="InterPro" id="IPR009003">
    <property type="entry name" value="Peptidase_S1_PA"/>
</dbReference>
<reference evidence="4" key="1">
    <citation type="submission" date="2016-10" db="EMBL/GenBank/DDBJ databases">
        <authorList>
            <person name="Varghese N."/>
            <person name="Submissions S."/>
        </authorList>
    </citation>
    <scope>NUCLEOTIDE SEQUENCE [LARGE SCALE GENOMIC DNA]</scope>
    <source>
        <strain evidence="4">DSM 17298</strain>
    </source>
</reference>
<dbReference type="Pfam" id="PF19408">
    <property type="entry name" value="PKD_6"/>
    <property type="match status" value="1"/>
</dbReference>
<evidence type="ECO:0000313" key="3">
    <source>
        <dbReference type="EMBL" id="SEF79360.1"/>
    </source>
</evidence>
<dbReference type="STRING" id="1120964.GCA_001313265_02175"/>
<dbReference type="SUPFAM" id="SSF50494">
    <property type="entry name" value="Trypsin-like serine proteases"/>
    <property type="match status" value="1"/>
</dbReference>
<evidence type="ECO:0000259" key="1">
    <source>
        <dbReference type="Pfam" id="PF18962"/>
    </source>
</evidence>
<dbReference type="InterPro" id="IPR045829">
    <property type="entry name" value="PKD_6"/>
</dbReference>
<dbReference type="EMBL" id="FNVR01000005">
    <property type="protein sequence ID" value="SEF79360.1"/>
    <property type="molecule type" value="Genomic_DNA"/>
</dbReference>
<sequence length="648" mass="69795">MDFESIPITKRDGKILREIEILSPHSNTLSVNFSLIELSKSAELFIINDEESYILGPIISEDVTRVRNFDPGFIPGDKIRILLIENENEGSISKVEISNIGHIIYDFFGVNKFEASKIAGINCTGFGCSASCLQNITCFTNMDVESKAVALLSYTDNSDPNFPGIISLRGTGYLVKNGAQNKRPLFLAMIHGIAGYMVPDLKFIFHYKSPQCNPTTNGSQMYFVQGATQLGLDASNDLRFLELSTNPGTSRVFSENPVAYLGWSIIDEPITSITGIHHPKGDVMKYLAGGTATPIIEPGEVYGVWSYSTTNGFPETISSGSPTLNQSKRVIGSLRSGSGVPNCSNFEDFDTYSVTLSRSWSLLCQYLDPNNEGIVAINTLTSSPGSKIFPSANGPDLVCSSFTFTLQNAPIDLSISWSIIQGASLLSSPSSGTGKSAIVSISNTSVSGEVKIRFTVSGLCNSKTYDKTFWVGKPSAAGSISGGTYVYTNHILTYPVSAVPGATSYNWQLPSDWTGGGSGLGNSITVTVGTSSGNVTVVPVNSCAQGQSSSLYVTVNNCSNCRAINITPNPASESISIIPKNNDLDVDENFEILGYSIYDMNGRLLKSSDQKIIGSPKRIEVRDLPKGIYVLHLILREGVIAEKILVER</sequence>
<accession>A0A1H5UWL5</accession>
<dbReference type="InterPro" id="IPR043504">
    <property type="entry name" value="Peptidase_S1_PA_chymotrypsin"/>
</dbReference>
<keyword evidence="4" id="KW-1185">Reference proteome</keyword>
<dbReference type="AlphaFoldDB" id="A0A1H5UWL5"/>
<dbReference type="Proteomes" id="UP000236736">
    <property type="component" value="Unassembled WGS sequence"/>
</dbReference>
<protein>
    <submittedName>
        <fullName evidence="3">Por secretion system C-terminal sorting domain-containing protein</fullName>
    </submittedName>
</protein>
<dbReference type="NCBIfam" id="TIGR04183">
    <property type="entry name" value="Por_Secre_tail"/>
    <property type="match status" value="1"/>
</dbReference>
<proteinExistence type="predicted"/>
<evidence type="ECO:0000313" key="4">
    <source>
        <dbReference type="Proteomes" id="UP000236736"/>
    </source>
</evidence>
<evidence type="ECO:0000259" key="2">
    <source>
        <dbReference type="Pfam" id="PF19408"/>
    </source>
</evidence>
<dbReference type="Gene3D" id="2.40.10.10">
    <property type="entry name" value="Trypsin-like serine proteases"/>
    <property type="match status" value="2"/>
</dbReference>